<comment type="caution">
    <text evidence="8">The sequence shown here is derived from an EMBL/GenBank/DDBJ whole genome shotgun (WGS) entry which is preliminary data.</text>
</comment>
<keyword evidence="1" id="KW-0813">Transport</keyword>
<accession>A0A423LGG9</accession>
<dbReference type="InterPro" id="IPR002327">
    <property type="entry name" value="Cyt_c_1A/1B"/>
</dbReference>
<reference evidence="8 9" key="1">
    <citation type="submission" date="2016-10" db="EMBL/GenBank/DDBJ databases">
        <title>Comparative genome analysis of multiple Pseudomonas spp. focuses on biocontrol and plant growth promoting traits.</title>
        <authorList>
            <person name="Tao X.-Y."/>
            <person name="Taylor C.G."/>
        </authorList>
    </citation>
    <scope>NUCLEOTIDE SEQUENCE [LARGE SCALE GENOMIC DNA]</scope>
    <source>
        <strain evidence="8 9">24D3</strain>
    </source>
</reference>
<keyword evidence="2 6" id="KW-0349">Heme</keyword>
<evidence type="ECO:0000256" key="4">
    <source>
        <dbReference type="ARBA" id="ARBA00022982"/>
    </source>
</evidence>
<dbReference type="Pfam" id="PF00034">
    <property type="entry name" value="Cytochrom_C"/>
    <property type="match status" value="1"/>
</dbReference>
<dbReference type="InterPro" id="IPR009056">
    <property type="entry name" value="Cyt_c-like_dom"/>
</dbReference>
<evidence type="ECO:0000256" key="5">
    <source>
        <dbReference type="ARBA" id="ARBA00023004"/>
    </source>
</evidence>
<evidence type="ECO:0000313" key="8">
    <source>
        <dbReference type="EMBL" id="RON67397.1"/>
    </source>
</evidence>
<evidence type="ECO:0000256" key="1">
    <source>
        <dbReference type="ARBA" id="ARBA00022448"/>
    </source>
</evidence>
<dbReference type="GO" id="GO:0020037">
    <property type="term" value="F:heme binding"/>
    <property type="evidence" value="ECO:0007669"/>
    <property type="project" value="InterPro"/>
</dbReference>
<gene>
    <name evidence="8" type="ORF">BK671_14485</name>
</gene>
<keyword evidence="3 6" id="KW-0479">Metal-binding</keyword>
<proteinExistence type="predicted"/>
<sequence length="111" mass="11985">MVFLLGEPTFAQDVPPGGAVFKQRCGTCHVSGKASAMGPDLAGVFGRKAGTLPGFTYSSAMRDSQRVWNEMELDAFIQNPQKAMKGTKMFAPGIGDAKIRSDLINYLQIIE</sequence>
<keyword evidence="5 6" id="KW-0408">Iron</keyword>
<dbReference type="PRINTS" id="PR00604">
    <property type="entry name" value="CYTCHRMECIAB"/>
</dbReference>
<evidence type="ECO:0000313" key="9">
    <source>
        <dbReference type="Proteomes" id="UP000285757"/>
    </source>
</evidence>
<evidence type="ECO:0000259" key="7">
    <source>
        <dbReference type="PROSITE" id="PS51007"/>
    </source>
</evidence>
<dbReference type="GO" id="GO:0046872">
    <property type="term" value="F:metal ion binding"/>
    <property type="evidence" value="ECO:0007669"/>
    <property type="project" value="UniProtKB-KW"/>
</dbReference>
<dbReference type="PROSITE" id="PS51007">
    <property type="entry name" value="CYTC"/>
    <property type="match status" value="1"/>
</dbReference>
<evidence type="ECO:0000256" key="3">
    <source>
        <dbReference type="ARBA" id="ARBA00022723"/>
    </source>
</evidence>
<name>A0A423LGG9_PSEFL</name>
<evidence type="ECO:0000256" key="6">
    <source>
        <dbReference type="PROSITE-ProRule" id="PRU00433"/>
    </source>
</evidence>
<feature type="domain" description="Cytochrome c" evidence="7">
    <location>
        <begin position="12"/>
        <end position="111"/>
    </location>
</feature>
<dbReference type="SUPFAM" id="SSF46626">
    <property type="entry name" value="Cytochrome c"/>
    <property type="match status" value="1"/>
</dbReference>
<evidence type="ECO:0000256" key="2">
    <source>
        <dbReference type="ARBA" id="ARBA00022617"/>
    </source>
</evidence>
<dbReference type="EMBL" id="MOBU01000010">
    <property type="protein sequence ID" value="RON67397.1"/>
    <property type="molecule type" value="Genomic_DNA"/>
</dbReference>
<dbReference type="AlphaFoldDB" id="A0A423LGG9"/>
<dbReference type="InterPro" id="IPR036909">
    <property type="entry name" value="Cyt_c-like_dom_sf"/>
</dbReference>
<protein>
    <recommendedName>
        <fullName evidence="7">Cytochrome c domain-containing protein</fullName>
    </recommendedName>
</protein>
<dbReference type="Gene3D" id="1.10.760.10">
    <property type="entry name" value="Cytochrome c-like domain"/>
    <property type="match status" value="1"/>
</dbReference>
<dbReference type="GO" id="GO:0009055">
    <property type="term" value="F:electron transfer activity"/>
    <property type="evidence" value="ECO:0007669"/>
    <property type="project" value="InterPro"/>
</dbReference>
<organism evidence="8 9">
    <name type="scientific">Pseudomonas fluorescens</name>
    <dbReference type="NCBI Taxonomy" id="294"/>
    <lineage>
        <taxon>Bacteria</taxon>
        <taxon>Pseudomonadati</taxon>
        <taxon>Pseudomonadota</taxon>
        <taxon>Gammaproteobacteria</taxon>
        <taxon>Pseudomonadales</taxon>
        <taxon>Pseudomonadaceae</taxon>
        <taxon>Pseudomonas</taxon>
    </lineage>
</organism>
<dbReference type="Proteomes" id="UP000285757">
    <property type="component" value="Unassembled WGS sequence"/>
</dbReference>
<keyword evidence="4" id="KW-0249">Electron transport</keyword>
<dbReference type="PANTHER" id="PTHR11961">
    <property type="entry name" value="CYTOCHROME C"/>
    <property type="match status" value="1"/>
</dbReference>